<evidence type="ECO:0000313" key="6">
    <source>
        <dbReference type="Proteomes" id="UP000887575"/>
    </source>
</evidence>
<keyword evidence="3" id="KW-0862">Zinc</keyword>
<feature type="domain" description="U1-type" evidence="5">
    <location>
        <begin position="8"/>
        <end position="43"/>
    </location>
</feature>
<keyword evidence="6" id="KW-1185">Reference proteome</keyword>
<keyword evidence="1" id="KW-0479">Metal-binding</keyword>
<evidence type="ECO:0000259" key="5">
    <source>
        <dbReference type="SMART" id="SM00451"/>
    </source>
</evidence>
<evidence type="ECO:0000256" key="3">
    <source>
        <dbReference type="ARBA" id="ARBA00022833"/>
    </source>
</evidence>
<dbReference type="SMART" id="SM00451">
    <property type="entry name" value="ZnF_U1"/>
    <property type="match status" value="1"/>
</dbReference>
<keyword evidence="2" id="KW-0863">Zinc-finger</keyword>
<name>A0AAF3F2V4_9BILA</name>
<sequence length="395" mass="43811">MTEVWKSIGKHFCEICKVWMTDNKASRDFHERGLKHQAMIQQRIGESQKKARDRDKELMQHSSIIAQMEAAAVAQAVKYGEDLYHGPSLPSSSVSNIFDPRQHRGVAAMASEISRRGRGDEPVVDTSQFALPPDYSAGSSSGSVGKKGPPVPKPRSAPGQETFAEISGGPVRQLPSTLTGQDEEIVWVQAYMPKGKSYYWNIYTKEKRTKCPGSFLTPEEYFKRQQLLEMAGLPTTGVGLAPGHMNRAAKRAAAKSHPDQPIRPKKQPYVDRQQIKIEQDGDGENDTEIPLPGGFKEVKEEIDGGTDAEDAGQIETAIEEDSAAPKPSAFGAWVRVGKQEKKETFLSPLTAKYRELEEKEEEIRKEIAEKEPIIVLEARKDGGGIDEEIHKGHHI</sequence>
<feature type="region of interest" description="Disordered" evidence="4">
    <location>
        <begin position="250"/>
        <end position="327"/>
    </location>
</feature>
<dbReference type="Gene3D" id="3.30.160.60">
    <property type="entry name" value="Classic Zinc Finger"/>
    <property type="match status" value="1"/>
</dbReference>
<organism evidence="6 7">
    <name type="scientific">Mesorhabditis belari</name>
    <dbReference type="NCBI Taxonomy" id="2138241"/>
    <lineage>
        <taxon>Eukaryota</taxon>
        <taxon>Metazoa</taxon>
        <taxon>Ecdysozoa</taxon>
        <taxon>Nematoda</taxon>
        <taxon>Chromadorea</taxon>
        <taxon>Rhabditida</taxon>
        <taxon>Rhabditina</taxon>
        <taxon>Rhabditomorpha</taxon>
        <taxon>Rhabditoidea</taxon>
        <taxon>Rhabditidae</taxon>
        <taxon>Mesorhabditinae</taxon>
        <taxon>Mesorhabditis</taxon>
    </lineage>
</organism>
<dbReference type="InterPro" id="IPR036236">
    <property type="entry name" value="Znf_C2H2_sf"/>
</dbReference>
<reference evidence="7" key="1">
    <citation type="submission" date="2024-02" db="UniProtKB">
        <authorList>
            <consortium name="WormBaseParasite"/>
        </authorList>
    </citation>
    <scope>IDENTIFICATION</scope>
</reference>
<dbReference type="InterPro" id="IPR040023">
    <property type="entry name" value="WBP4"/>
</dbReference>
<evidence type="ECO:0000313" key="7">
    <source>
        <dbReference type="WBParaSite" id="MBELARI_LOCUS20872"/>
    </source>
</evidence>
<evidence type="ECO:0000256" key="1">
    <source>
        <dbReference type="ARBA" id="ARBA00022723"/>
    </source>
</evidence>
<dbReference type="Proteomes" id="UP000887575">
    <property type="component" value="Unassembled WGS sequence"/>
</dbReference>
<feature type="compositionally biased region" description="Acidic residues" evidence="4">
    <location>
        <begin position="303"/>
        <end position="322"/>
    </location>
</feature>
<dbReference type="PANTHER" id="PTHR13173">
    <property type="entry name" value="WW DOMAIN BINDING PROTEIN 4"/>
    <property type="match status" value="1"/>
</dbReference>
<dbReference type="Pfam" id="PF06220">
    <property type="entry name" value="zf-U1"/>
    <property type="match status" value="1"/>
</dbReference>
<accession>A0AAF3F2V4</accession>
<dbReference type="GO" id="GO:0003723">
    <property type="term" value="F:RNA binding"/>
    <property type="evidence" value="ECO:0007669"/>
    <property type="project" value="TreeGrafter"/>
</dbReference>
<dbReference type="InterPro" id="IPR003604">
    <property type="entry name" value="Matrin/U1-like-C_Znf_C2H2"/>
</dbReference>
<feature type="region of interest" description="Disordered" evidence="4">
    <location>
        <begin position="112"/>
        <end position="177"/>
    </location>
</feature>
<evidence type="ECO:0000256" key="4">
    <source>
        <dbReference type="SAM" id="MobiDB-lite"/>
    </source>
</evidence>
<protein>
    <recommendedName>
        <fullName evidence="5">U1-type domain-containing protein</fullName>
    </recommendedName>
</protein>
<dbReference type="SUPFAM" id="SSF57667">
    <property type="entry name" value="beta-beta-alpha zinc fingers"/>
    <property type="match status" value="1"/>
</dbReference>
<dbReference type="AlphaFoldDB" id="A0AAF3F2V4"/>
<dbReference type="GO" id="GO:0071011">
    <property type="term" value="C:precatalytic spliceosome"/>
    <property type="evidence" value="ECO:0007669"/>
    <property type="project" value="TreeGrafter"/>
</dbReference>
<proteinExistence type="predicted"/>
<evidence type="ECO:0000256" key="2">
    <source>
        <dbReference type="ARBA" id="ARBA00022771"/>
    </source>
</evidence>
<dbReference type="WBParaSite" id="MBELARI_LOCUS20872">
    <property type="protein sequence ID" value="MBELARI_LOCUS20872"/>
    <property type="gene ID" value="MBELARI_LOCUS20872"/>
</dbReference>
<feature type="compositionally biased region" description="Low complexity" evidence="4">
    <location>
        <begin position="138"/>
        <end position="148"/>
    </location>
</feature>
<dbReference type="GO" id="GO:0008270">
    <property type="term" value="F:zinc ion binding"/>
    <property type="evidence" value="ECO:0007669"/>
    <property type="project" value="UniProtKB-KW"/>
</dbReference>
<dbReference type="InterPro" id="IPR013085">
    <property type="entry name" value="U1-CZ_Znf_C2H2"/>
</dbReference>
<dbReference type="GO" id="GO:0000398">
    <property type="term" value="P:mRNA splicing, via spliceosome"/>
    <property type="evidence" value="ECO:0007669"/>
    <property type="project" value="InterPro"/>
</dbReference>
<dbReference type="PANTHER" id="PTHR13173:SF10">
    <property type="entry name" value="WW DOMAIN-BINDING PROTEIN 4"/>
    <property type="match status" value="1"/>
</dbReference>